<dbReference type="SUPFAM" id="SSF52172">
    <property type="entry name" value="CheY-like"/>
    <property type="match status" value="1"/>
</dbReference>
<dbReference type="Pfam" id="PF13185">
    <property type="entry name" value="GAF_2"/>
    <property type="match status" value="1"/>
</dbReference>
<evidence type="ECO:0000256" key="2">
    <source>
        <dbReference type="ARBA" id="ARBA00022777"/>
    </source>
</evidence>
<dbReference type="SMART" id="SM00065">
    <property type="entry name" value="GAF"/>
    <property type="match status" value="1"/>
</dbReference>
<evidence type="ECO:0000256" key="3">
    <source>
        <dbReference type="ARBA" id="ARBA00023015"/>
    </source>
</evidence>
<evidence type="ECO:0000256" key="1">
    <source>
        <dbReference type="ARBA" id="ARBA00022679"/>
    </source>
</evidence>
<dbReference type="InterPro" id="IPR012074">
    <property type="entry name" value="GAF_ANTAR"/>
</dbReference>
<dbReference type="InterPro" id="IPR003018">
    <property type="entry name" value="GAF"/>
</dbReference>
<dbReference type="InterPro" id="IPR011006">
    <property type="entry name" value="CheY-like_superfamily"/>
</dbReference>
<dbReference type="Gene3D" id="3.30.450.40">
    <property type="match status" value="1"/>
</dbReference>
<keyword evidence="1" id="KW-0808">Transferase</keyword>
<gene>
    <name evidence="6" type="ORF">LX12_003520</name>
</gene>
<protein>
    <submittedName>
        <fullName evidence="6">GAF domain-containing protein</fullName>
    </submittedName>
</protein>
<keyword evidence="4" id="KW-0804">Transcription</keyword>
<dbReference type="SMART" id="SM01012">
    <property type="entry name" value="ANTAR"/>
    <property type="match status" value="1"/>
</dbReference>
<keyword evidence="2" id="KW-0418">Kinase</keyword>
<dbReference type="RefSeq" id="WP_253655871.1">
    <property type="nucleotide sequence ID" value="NZ_BAAAOE010000005.1"/>
</dbReference>
<dbReference type="InterPro" id="IPR036388">
    <property type="entry name" value="WH-like_DNA-bd_sf"/>
</dbReference>
<dbReference type="InterPro" id="IPR029016">
    <property type="entry name" value="GAF-like_dom_sf"/>
</dbReference>
<dbReference type="Proteomes" id="UP001205740">
    <property type="component" value="Unassembled WGS sequence"/>
</dbReference>
<proteinExistence type="predicted"/>
<dbReference type="Gene3D" id="1.10.10.10">
    <property type="entry name" value="Winged helix-like DNA-binding domain superfamily/Winged helix DNA-binding domain"/>
    <property type="match status" value="1"/>
</dbReference>
<reference evidence="6 7" key="1">
    <citation type="submission" date="2022-06" db="EMBL/GenBank/DDBJ databases">
        <title>Genomic Encyclopedia of Archaeal and Bacterial Type Strains, Phase II (KMG-II): from individual species to whole genera.</title>
        <authorList>
            <person name="Goeker M."/>
        </authorList>
    </citation>
    <scope>NUCLEOTIDE SEQUENCE [LARGE SCALE GENOMIC DNA]</scope>
    <source>
        <strain evidence="6 7">DSM 45037</strain>
    </source>
</reference>
<dbReference type="PIRSF" id="PIRSF036625">
    <property type="entry name" value="GAF_ANTAR"/>
    <property type="match status" value="1"/>
</dbReference>
<keyword evidence="3" id="KW-0805">Transcription regulation</keyword>
<accession>A0ABT1H590</accession>
<keyword evidence="7" id="KW-1185">Reference proteome</keyword>
<name>A0ABT1H590_9NOCA</name>
<sequence>MAELARELHAVPESAPDALETVLVAVTAGALDNVAGTDHAGVLLVDATRRTLTTVAPTDDIMVTLDRLQQETGEGPCLAAASETTASDDTVVWVDDIANDPRWPRLSRRIVDETPARSSMSFRLFTHQGTLGALNLFSDTANAFDEDSREIGRVFATHAALAMFRTRQQGEFRSALASRDTIGQAKGMIMERFGVDAMQAFALLRKLSQDGNAPLAEVARRLVDAGSESAGDQRPGGHATR</sequence>
<comment type="caution">
    <text evidence="6">The sequence shown here is derived from an EMBL/GenBank/DDBJ whole genome shotgun (WGS) entry which is preliminary data.</text>
</comment>
<dbReference type="PROSITE" id="PS50921">
    <property type="entry name" value="ANTAR"/>
    <property type="match status" value="1"/>
</dbReference>
<evidence type="ECO:0000313" key="7">
    <source>
        <dbReference type="Proteomes" id="UP001205740"/>
    </source>
</evidence>
<organism evidence="6 7">
    <name type="scientific">Williamsia serinedens</name>
    <dbReference type="NCBI Taxonomy" id="391736"/>
    <lineage>
        <taxon>Bacteria</taxon>
        <taxon>Bacillati</taxon>
        <taxon>Actinomycetota</taxon>
        <taxon>Actinomycetes</taxon>
        <taxon>Mycobacteriales</taxon>
        <taxon>Nocardiaceae</taxon>
        <taxon>Williamsia</taxon>
    </lineage>
</organism>
<dbReference type="SUPFAM" id="SSF55781">
    <property type="entry name" value="GAF domain-like"/>
    <property type="match status" value="1"/>
</dbReference>
<dbReference type="InterPro" id="IPR005561">
    <property type="entry name" value="ANTAR"/>
</dbReference>
<feature type="domain" description="ANTAR" evidence="5">
    <location>
        <begin position="162"/>
        <end position="223"/>
    </location>
</feature>
<evidence type="ECO:0000256" key="4">
    <source>
        <dbReference type="ARBA" id="ARBA00023163"/>
    </source>
</evidence>
<evidence type="ECO:0000313" key="6">
    <source>
        <dbReference type="EMBL" id="MCP2162316.1"/>
    </source>
</evidence>
<evidence type="ECO:0000259" key="5">
    <source>
        <dbReference type="PROSITE" id="PS50921"/>
    </source>
</evidence>
<dbReference type="EMBL" id="JAMTCG010000006">
    <property type="protein sequence ID" value="MCP2162316.1"/>
    <property type="molecule type" value="Genomic_DNA"/>
</dbReference>
<dbReference type="Pfam" id="PF03861">
    <property type="entry name" value="ANTAR"/>
    <property type="match status" value="1"/>
</dbReference>